<dbReference type="Pfam" id="PF12796">
    <property type="entry name" value="Ank_2"/>
    <property type="match status" value="1"/>
</dbReference>
<dbReference type="AlphaFoldDB" id="A0A4W3GYN3"/>
<keyword evidence="3" id="KW-1185">Reference proteome</keyword>
<evidence type="ECO:0000313" key="3">
    <source>
        <dbReference type="Proteomes" id="UP000314986"/>
    </source>
</evidence>
<dbReference type="PROSITE" id="PS50297">
    <property type="entry name" value="ANK_REP_REGION"/>
    <property type="match status" value="1"/>
</dbReference>
<proteinExistence type="predicted"/>
<protein>
    <submittedName>
        <fullName evidence="2">Uncharacterized protein</fullName>
    </submittedName>
</protein>
<reference evidence="2" key="4">
    <citation type="submission" date="2025-08" db="UniProtKB">
        <authorList>
            <consortium name="Ensembl"/>
        </authorList>
    </citation>
    <scope>IDENTIFICATION</scope>
</reference>
<dbReference type="InterPro" id="IPR002110">
    <property type="entry name" value="Ankyrin_rpt"/>
</dbReference>
<dbReference type="PROSITE" id="PS50088">
    <property type="entry name" value="ANK_REPEAT"/>
    <property type="match status" value="1"/>
</dbReference>
<sequence>CRTPLHYAAVNGSYQCTVTLVTAGAGTNGADERGCTPVHYAAAAEVYSRSSTSTNSHQQDEEMLRASREKEAFLLVSFISVWGRSGGLVVGSGWCRSVGRRVRTG</sequence>
<dbReference type="SUPFAM" id="SSF48403">
    <property type="entry name" value="Ankyrin repeat"/>
    <property type="match status" value="1"/>
</dbReference>
<dbReference type="Proteomes" id="UP000314986">
    <property type="component" value="Unassembled WGS sequence"/>
</dbReference>
<evidence type="ECO:0000313" key="2">
    <source>
        <dbReference type="Ensembl" id="ENSCMIP00000008641.1"/>
    </source>
</evidence>
<dbReference type="InterPro" id="IPR036770">
    <property type="entry name" value="Ankyrin_rpt-contain_sf"/>
</dbReference>
<reference evidence="3" key="2">
    <citation type="journal article" date="2007" name="PLoS Biol.">
        <title>Survey sequencing and comparative analysis of the elephant shark (Callorhinchus milii) genome.</title>
        <authorList>
            <person name="Venkatesh B."/>
            <person name="Kirkness E.F."/>
            <person name="Loh Y.H."/>
            <person name="Halpern A.L."/>
            <person name="Lee A.P."/>
            <person name="Johnson J."/>
            <person name="Dandona N."/>
            <person name="Viswanathan L.D."/>
            <person name="Tay A."/>
            <person name="Venter J.C."/>
            <person name="Strausberg R.L."/>
            <person name="Brenner S."/>
        </authorList>
    </citation>
    <scope>NUCLEOTIDE SEQUENCE [LARGE SCALE GENOMIC DNA]</scope>
</reference>
<reference evidence="3" key="3">
    <citation type="journal article" date="2014" name="Nature">
        <title>Elephant shark genome provides unique insights into gnathostome evolution.</title>
        <authorList>
            <consortium name="International Elephant Shark Genome Sequencing Consortium"/>
            <person name="Venkatesh B."/>
            <person name="Lee A.P."/>
            <person name="Ravi V."/>
            <person name="Maurya A.K."/>
            <person name="Lian M.M."/>
            <person name="Swann J.B."/>
            <person name="Ohta Y."/>
            <person name="Flajnik M.F."/>
            <person name="Sutoh Y."/>
            <person name="Kasahara M."/>
            <person name="Hoon S."/>
            <person name="Gangu V."/>
            <person name="Roy S.W."/>
            <person name="Irimia M."/>
            <person name="Korzh V."/>
            <person name="Kondrychyn I."/>
            <person name="Lim Z.W."/>
            <person name="Tay B.H."/>
            <person name="Tohari S."/>
            <person name="Kong K.W."/>
            <person name="Ho S."/>
            <person name="Lorente-Galdos B."/>
            <person name="Quilez J."/>
            <person name="Marques-Bonet T."/>
            <person name="Raney B.J."/>
            <person name="Ingham P.W."/>
            <person name="Tay A."/>
            <person name="Hillier L.W."/>
            <person name="Minx P."/>
            <person name="Boehm T."/>
            <person name="Wilson R.K."/>
            <person name="Brenner S."/>
            <person name="Warren W.C."/>
        </authorList>
    </citation>
    <scope>NUCLEOTIDE SEQUENCE [LARGE SCALE GENOMIC DNA]</scope>
</reference>
<organism evidence="2 3">
    <name type="scientific">Callorhinchus milii</name>
    <name type="common">Ghost shark</name>
    <dbReference type="NCBI Taxonomy" id="7868"/>
    <lineage>
        <taxon>Eukaryota</taxon>
        <taxon>Metazoa</taxon>
        <taxon>Chordata</taxon>
        <taxon>Craniata</taxon>
        <taxon>Vertebrata</taxon>
        <taxon>Chondrichthyes</taxon>
        <taxon>Holocephali</taxon>
        <taxon>Chimaeriformes</taxon>
        <taxon>Callorhinchidae</taxon>
        <taxon>Callorhinchus</taxon>
    </lineage>
</organism>
<dbReference type="InParanoid" id="A0A4W3GYN3"/>
<feature type="repeat" description="ANK" evidence="1">
    <location>
        <begin position="1"/>
        <end position="32"/>
    </location>
</feature>
<dbReference type="Ensembl" id="ENSCMIT00000008885.1">
    <property type="protein sequence ID" value="ENSCMIP00000008641.1"/>
    <property type="gene ID" value="ENSCMIG00000004630.1"/>
</dbReference>
<dbReference type="Gene3D" id="1.25.40.20">
    <property type="entry name" value="Ankyrin repeat-containing domain"/>
    <property type="match status" value="1"/>
</dbReference>
<reference evidence="3" key="1">
    <citation type="journal article" date="2006" name="Science">
        <title>Ancient noncoding elements conserved in the human genome.</title>
        <authorList>
            <person name="Venkatesh B."/>
            <person name="Kirkness E.F."/>
            <person name="Loh Y.H."/>
            <person name="Halpern A.L."/>
            <person name="Lee A.P."/>
            <person name="Johnson J."/>
            <person name="Dandona N."/>
            <person name="Viswanathan L.D."/>
            <person name="Tay A."/>
            <person name="Venter J.C."/>
            <person name="Strausberg R.L."/>
            <person name="Brenner S."/>
        </authorList>
    </citation>
    <scope>NUCLEOTIDE SEQUENCE [LARGE SCALE GENOMIC DNA]</scope>
</reference>
<dbReference type="STRING" id="7868.ENSCMIP00000008641"/>
<reference evidence="2" key="5">
    <citation type="submission" date="2025-09" db="UniProtKB">
        <authorList>
            <consortium name="Ensembl"/>
        </authorList>
    </citation>
    <scope>IDENTIFICATION</scope>
</reference>
<name>A0A4W3GYN3_CALMI</name>
<accession>A0A4W3GYN3</accession>
<keyword evidence="1" id="KW-0040">ANK repeat</keyword>
<evidence type="ECO:0000256" key="1">
    <source>
        <dbReference type="PROSITE-ProRule" id="PRU00023"/>
    </source>
</evidence>